<gene>
    <name evidence="2" type="ORF">ACFOHJ_15930</name>
</gene>
<comment type="caution">
    <text evidence="2">The sequence shown here is derived from an EMBL/GenBank/DDBJ whole genome shotgun (WGS) entry which is preliminary data.</text>
</comment>
<evidence type="ECO:0000313" key="3">
    <source>
        <dbReference type="Proteomes" id="UP001595583"/>
    </source>
</evidence>
<evidence type="ECO:0000259" key="1">
    <source>
        <dbReference type="Pfam" id="PF13274"/>
    </source>
</evidence>
<dbReference type="EMBL" id="JBHRTK010000015">
    <property type="protein sequence ID" value="MFC3207716.1"/>
    <property type="molecule type" value="Genomic_DNA"/>
</dbReference>
<dbReference type="Pfam" id="PF13274">
    <property type="entry name" value="SocA_Panacea"/>
    <property type="match status" value="1"/>
</dbReference>
<organism evidence="2 3">
    <name type="scientific">Aquamicrobium soli</name>
    <dbReference type="NCBI Taxonomy" id="1811518"/>
    <lineage>
        <taxon>Bacteria</taxon>
        <taxon>Pseudomonadati</taxon>
        <taxon>Pseudomonadota</taxon>
        <taxon>Alphaproteobacteria</taxon>
        <taxon>Hyphomicrobiales</taxon>
        <taxon>Phyllobacteriaceae</taxon>
        <taxon>Aquamicrobium</taxon>
    </lineage>
</organism>
<keyword evidence="3" id="KW-1185">Reference proteome</keyword>
<evidence type="ECO:0000313" key="2">
    <source>
        <dbReference type="EMBL" id="MFC3207716.1"/>
    </source>
</evidence>
<proteinExistence type="predicted"/>
<accession>A0ABV7KFD3</accession>
<sequence length="169" mass="19847">MPYDAREVANFFLDYADSREVPLTHLGLQKILYFAHAWYLAKYNVPLIGHKFEAWEYGPVIRVVFDQLKFLNRRKIDVRLKKIDPFTGAPFDAKYDFNDNTKVFLKNIFDYYGRIDPRALVDLTHEAGGAWEKVWKSTSQRSVVGMYIPDEAIKLWILRDGGREGMIRH</sequence>
<dbReference type="InterPro" id="IPR025272">
    <property type="entry name" value="SocA_Panacea"/>
</dbReference>
<name>A0ABV7KFD3_9HYPH</name>
<dbReference type="Proteomes" id="UP001595583">
    <property type="component" value="Unassembled WGS sequence"/>
</dbReference>
<protein>
    <submittedName>
        <fullName evidence="2">Panacea domain-containing protein</fullName>
    </submittedName>
</protein>
<reference evidence="3" key="1">
    <citation type="journal article" date="2019" name="Int. J. Syst. Evol. Microbiol.">
        <title>The Global Catalogue of Microorganisms (GCM) 10K type strain sequencing project: providing services to taxonomists for standard genome sequencing and annotation.</title>
        <authorList>
            <consortium name="The Broad Institute Genomics Platform"/>
            <consortium name="The Broad Institute Genome Sequencing Center for Infectious Disease"/>
            <person name="Wu L."/>
            <person name="Ma J."/>
        </authorList>
    </citation>
    <scope>NUCLEOTIDE SEQUENCE [LARGE SCALE GENOMIC DNA]</scope>
    <source>
        <strain evidence="3">KCTC 52165</strain>
    </source>
</reference>
<feature type="domain" description="Antitoxin SocA-like Panacea" evidence="1">
    <location>
        <begin position="28"/>
        <end position="131"/>
    </location>
</feature>